<dbReference type="EMBL" id="JBBNFP010000061">
    <property type="protein sequence ID" value="MEQ2487627.1"/>
    <property type="molecule type" value="Genomic_DNA"/>
</dbReference>
<evidence type="ECO:0000313" key="4">
    <source>
        <dbReference type="EMBL" id="MEQ2487627.1"/>
    </source>
</evidence>
<evidence type="ECO:0000256" key="1">
    <source>
        <dbReference type="SAM" id="MobiDB-lite"/>
    </source>
</evidence>
<dbReference type="Pfam" id="PF01841">
    <property type="entry name" value="Transglut_core"/>
    <property type="match status" value="1"/>
</dbReference>
<feature type="chain" id="PRO_5047536522" evidence="2">
    <location>
        <begin position="21"/>
        <end position="658"/>
    </location>
</feature>
<name>A0ABV1FT98_9BACT</name>
<comment type="caution">
    <text evidence="4">The sequence shown here is derived from an EMBL/GenBank/DDBJ whole genome shotgun (WGS) entry which is preliminary data.</text>
</comment>
<keyword evidence="2" id="KW-0732">Signal</keyword>
<gene>
    <name evidence="4" type="ORF">AAAT34_11330</name>
</gene>
<dbReference type="Gene3D" id="2.60.40.1120">
    <property type="entry name" value="Carboxypeptidase-like, regulatory domain"/>
    <property type="match status" value="1"/>
</dbReference>
<dbReference type="InterPro" id="IPR002931">
    <property type="entry name" value="Transglutaminase-like"/>
</dbReference>
<dbReference type="RefSeq" id="WP_215760694.1">
    <property type="nucleotide sequence ID" value="NZ_JAHKBE010000062.1"/>
</dbReference>
<dbReference type="InterPro" id="IPR038765">
    <property type="entry name" value="Papain-like_cys_pep_sf"/>
</dbReference>
<feature type="domain" description="Transglutaminase-like" evidence="3">
    <location>
        <begin position="136"/>
        <end position="195"/>
    </location>
</feature>
<dbReference type="Proteomes" id="UP001487296">
    <property type="component" value="Unassembled WGS sequence"/>
</dbReference>
<dbReference type="PANTHER" id="PTHR35532">
    <property type="entry name" value="SIMILAR TO POLYHYDROXYALKANOATE DEPOLYMERASE"/>
    <property type="match status" value="1"/>
</dbReference>
<organism evidence="4 5">
    <name type="scientific">Hallella faecis</name>
    <dbReference type="NCBI Taxonomy" id="2841596"/>
    <lineage>
        <taxon>Bacteria</taxon>
        <taxon>Pseudomonadati</taxon>
        <taxon>Bacteroidota</taxon>
        <taxon>Bacteroidia</taxon>
        <taxon>Bacteroidales</taxon>
        <taxon>Prevotellaceae</taxon>
        <taxon>Hallella</taxon>
    </lineage>
</organism>
<evidence type="ECO:0000259" key="3">
    <source>
        <dbReference type="SMART" id="SM00460"/>
    </source>
</evidence>
<protein>
    <submittedName>
        <fullName evidence="4">Transglutaminase domain-containing protein</fullName>
    </submittedName>
</protein>
<reference evidence="4 5" key="1">
    <citation type="submission" date="2024-04" db="EMBL/GenBank/DDBJ databases">
        <title>Human intestinal bacterial collection.</title>
        <authorList>
            <person name="Pauvert C."/>
            <person name="Hitch T.C.A."/>
            <person name="Clavel T."/>
        </authorList>
    </citation>
    <scope>NUCLEOTIDE SEQUENCE [LARGE SCALE GENOMIC DNA]</scope>
    <source>
        <strain evidence="4 5">CLA-AA-H145</strain>
    </source>
</reference>
<dbReference type="PANTHER" id="PTHR35532:SF5">
    <property type="entry name" value="CARBOHYDRATE-BINDING DOMAIN-CONTAINING PROTEIN"/>
    <property type="match status" value="1"/>
</dbReference>
<dbReference type="Gene3D" id="3.10.620.30">
    <property type="match status" value="1"/>
</dbReference>
<keyword evidence="5" id="KW-1185">Reference proteome</keyword>
<proteinExistence type="predicted"/>
<feature type="signal peptide" evidence="2">
    <location>
        <begin position="1"/>
        <end position="20"/>
    </location>
</feature>
<dbReference type="InterPro" id="IPR008964">
    <property type="entry name" value="Invasin/intimin_cell_adhesion"/>
</dbReference>
<dbReference type="SMART" id="SM00460">
    <property type="entry name" value="TGc"/>
    <property type="match status" value="1"/>
</dbReference>
<dbReference type="SUPFAM" id="SSF54001">
    <property type="entry name" value="Cysteine proteinases"/>
    <property type="match status" value="1"/>
</dbReference>
<evidence type="ECO:0000313" key="5">
    <source>
        <dbReference type="Proteomes" id="UP001487296"/>
    </source>
</evidence>
<dbReference type="SUPFAM" id="SSF49373">
    <property type="entry name" value="Invasin/intimin cell-adhesion fragments"/>
    <property type="match status" value="1"/>
</dbReference>
<accession>A0ABV1FT98</accession>
<feature type="compositionally biased region" description="Polar residues" evidence="1">
    <location>
        <begin position="648"/>
        <end position="658"/>
    </location>
</feature>
<evidence type="ECO:0000256" key="2">
    <source>
        <dbReference type="SAM" id="SignalP"/>
    </source>
</evidence>
<feature type="region of interest" description="Disordered" evidence="1">
    <location>
        <begin position="639"/>
        <end position="658"/>
    </location>
</feature>
<sequence>MKRTMLAAFVFAAMSLPLSAQTEAESLAFLYKNMSTPDSVDYPKSYWQKQVRMALKARSQMAWGRSVPRWEFEHFVLPVRVNNEALDDAREIIYKELAPRLKGLTMEQAALEVNHWCHEKVSYRPSDGRTSAPLATMRNSIGRCGEESTFTVSALRAVGIPARQVYCPRWAHTDDNHAWVEVWVDGKWRFMGACEPEATLDKGWFNWAASRAMLIRGYDYEGHEIATTATYAPTKTLRVRVVDAQGAPIANATVDFRLYNYSEFYPLSTVTTDAEGRAAFTTGYGDLQVWVSAKGKYGVKKADGYTTELTITPCYQPGSAWVEEYDWHVPTTVLEEPDRSIVDTVSANGRRLVAEDKIRTAYQQAAFYQGDNEVLKKARSNWRVMDKFLKEKNPKASMVLQGLSEKDLRDVTLDVLHDACLLNDEALRSGGVRVSTEHLRPFVGYLQKRLPKMTAQQWIAWVEKHIQVDNANNPKQLFVSVVGVYNRRKCDARSRELFTVAGARALGMRAMLDPLGKAMVADGDTWLRLADQQNAEPQGAQGVLKLDVPAQVMYYHGYTISQLVDGRPMPLDYADDDPTVTEKFRKGLNLPAGDYLLTTGTRLKGGDVLTHSVMFSLKAGQTTEVPVYFRTSSRSVKSDLQLDDSEKNASATSVQSAQ</sequence>